<protein>
    <submittedName>
        <fullName evidence="9">Neuropeptide-like GPCR</fullName>
    </submittedName>
</protein>
<evidence type="ECO:0000256" key="2">
    <source>
        <dbReference type="ARBA" id="ARBA00022692"/>
    </source>
</evidence>
<dbReference type="SUPFAM" id="SSF81321">
    <property type="entry name" value="Family A G protein-coupled receptor-like"/>
    <property type="match status" value="1"/>
</dbReference>
<dbReference type="AlphaFoldDB" id="A0A4D5XX69"/>
<keyword evidence="5" id="KW-0675">Receptor</keyword>
<evidence type="ECO:0000256" key="1">
    <source>
        <dbReference type="ARBA" id="ARBA00004370"/>
    </source>
</evidence>
<feature type="transmembrane region" description="Helical" evidence="7">
    <location>
        <begin position="49"/>
        <end position="68"/>
    </location>
</feature>
<keyword evidence="3 7" id="KW-1133">Transmembrane helix</keyword>
<dbReference type="InterPro" id="IPR000276">
    <property type="entry name" value="GPCR_Rhodpsn"/>
</dbReference>
<evidence type="ECO:0000256" key="5">
    <source>
        <dbReference type="RuleBase" id="RU000688"/>
    </source>
</evidence>
<evidence type="ECO:0000256" key="4">
    <source>
        <dbReference type="ARBA" id="ARBA00023136"/>
    </source>
</evidence>
<evidence type="ECO:0000256" key="6">
    <source>
        <dbReference type="SAM" id="MobiDB-lite"/>
    </source>
</evidence>
<dbReference type="GO" id="GO:0007218">
    <property type="term" value="P:neuropeptide signaling pathway"/>
    <property type="evidence" value="ECO:0007669"/>
    <property type="project" value="UniProtKB-KW"/>
</dbReference>
<accession>A0A4D5XX69</accession>
<feature type="transmembrane region" description="Helical" evidence="7">
    <location>
        <begin position="183"/>
        <end position="210"/>
    </location>
</feature>
<evidence type="ECO:0000256" key="3">
    <source>
        <dbReference type="ARBA" id="ARBA00022989"/>
    </source>
</evidence>
<feature type="transmembrane region" description="Helical" evidence="7">
    <location>
        <begin position="88"/>
        <end position="113"/>
    </location>
</feature>
<comment type="similarity">
    <text evidence="5">Belongs to the G-protein coupled receptor 1 family.</text>
</comment>
<comment type="subcellular location">
    <subcellularLocation>
        <location evidence="1">Membrane</location>
    </subcellularLocation>
</comment>
<dbReference type="GO" id="GO:0016020">
    <property type="term" value="C:membrane"/>
    <property type="evidence" value="ECO:0007669"/>
    <property type="project" value="UniProtKB-SubCell"/>
</dbReference>
<keyword evidence="2 5" id="KW-0812">Transmembrane</keyword>
<dbReference type="Pfam" id="PF00001">
    <property type="entry name" value="7tm_1"/>
    <property type="match status" value="1"/>
</dbReference>
<feature type="transmembrane region" description="Helical" evidence="7">
    <location>
        <begin position="285"/>
        <end position="305"/>
    </location>
</feature>
<feature type="transmembrane region" description="Helical" evidence="7">
    <location>
        <begin position="237"/>
        <end position="265"/>
    </location>
</feature>
<feature type="transmembrane region" description="Helical" evidence="7">
    <location>
        <begin position="134"/>
        <end position="154"/>
    </location>
</feature>
<dbReference type="Gene3D" id="1.20.1070.10">
    <property type="entry name" value="Rhodopsin 7-helix transmembrane proteins"/>
    <property type="match status" value="1"/>
</dbReference>
<reference evidence="9" key="1">
    <citation type="submission" date="2018-07" db="EMBL/GenBank/DDBJ databases">
        <authorList>
            <person name="Nielsen S.K.D."/>
            <person name="Koch T.L."/>
            <person name="Hauser F."/>
            <person name="Garm A.L."/>
            <person name="Grimmelikhuijzen C.J.P."/>
        </authorList>
    </citation>
    <scope>NUCLEOTIDE SEQUENCE</scope>
</reference>
<keyword evidence="5" id="KW-0297">G-protein coupled receptor</keyword>
<dbReference type="PRINTS" id="PR00237">
    <property type="entry name" value="GPCRRHODOPSN"/>
</dbReference>
<dbReference type="InterPro" id="IPR052954">
    <property type="entry name" value="GPCR-Ligand_Int"/>
</dbReference>
<sequence>MVDAVKLHWIFSVPIGITISIFGLLGNLLSAIVWSRVLRSNYGGNKSTALYLVTLAVADSGLLLFFLFTDSLPMDQPQVTKTYSFVTFKSYVGFPFFFFFIVSSIWLVVAVTVNRFIMVMFPLKAKKWCSLTRAKLAIILTLSCCFLINIPHFYNFRPMEVNGTYTMAETDYAKSGGAARYEFWVHCMFLVLAPWAVVAFCNGGIIYTLIRRAKEATEKFHKVKDEKKGAGSNERQMTIMLLGVTFSFLVLLAWQCVTQCFYMLGIGKGGSQWNVIDSAFSAAKLGVVINSSINFLLYCCTGAAFRKEMMAFFWSKAKTISFTSSMRSTTRLTKDSSTMPKNSSLAESRA</sequence>
<feature type="domain" description="G-protein coupled receptors family 1 profile" evidence="8">
    <location>
        <begin position="26"/>
        <end position="298"/>
    </location>
</feature>
<keyword evidence="5" id="KW-0807">Transducer</keyword>
<proteinExistence type="evidence at transcript level"/>
<dbReference type="CDD" id="cd14978">
    <property type="entry name" value="7tmA_FMRFamide_R-like"/>
    <property type="match status" value="1"/>
</dbReference>
<keyword evidence="9" id="KW-0527">Neuropeptide</keyword>
<evidence type="ECO:0000259" key="8">
    <source>
        <dbReference type="PROSITE" id="PS50262"/>
    </source>
</evidence>
<dbReference type="EMBL" id="MH644102">
    <property type="protein sequence ID" value="QBS47877.1"/>
    <property type="molecule type" value="mRNA"/>
</dbReference>
<dbReference type="GO" id="GO:0004930">
    <property type="term" value="F:G protein-coupled receptor activity"/>
    <property type="evidence" value="ECO:0007669"/>
    <property type="project" value="UniProtKB-KW"/>
</dbReference>
<dbReference type="PANTHER" id="PTHR46641:SF2">
    <property type="entry name" value="FMRFAMIDE RECEPTOR"/>
    <property type="match status" value="1"/>
</dbReference>
<evidence type="ECO:0000313" key="9">
    <source>
        <dbReference type="EMBL" id="QBS47877.1"/>
    </source>
</evidence>
<feature type="region of interest" description="Disordered" evidence="6">
    <location>
        <begin position="331"/>
        <end position="350"/>
    </location>
</feature>
<dbReference type="PROSITE" id="PS00237">
    <property type="entry name" value="G_PROTEIN_RECEP_F1_1"/>
    <property type="match status" value="1"/>
</dbReference>
<evidence type="ECO:0000256" key="7">
    <source>
        <dbReference type="SAM" id="Phobius"/>
    </source>
</evidence>
<keyword evidence="4 7" id="KW-0472">Membrane</keyword>
<feature type="transmembrane region" description="Helical" evidence="7">
    <location>
        <begin position="15"/>
        <end position="37"/>
    </location>
</feature>
<dbReference type="PROSITE" id="PS50262">
    <property type="entry name" value="G_PROTEIN_RECEP_F1_2"/>
    <property type="match status" value="1"/>
</dbReference>
<reference evidence="9" key="2">
    <citation type="journal article" date="2019" name="BMC Genomics">
        <title>De novo transcriptome assembly of the cubomedusa Tripedalia cystophora, including the analysis of a set of genes involved in peptidergic neurotransmission.</title>
        <authorList>
            <person name="Nielsen S.K."/>
            <person name="Koch T.L."/>
            <person name="Hauser F."/>
            <person name="Garm A."/>
            <person name="Grimmelikhuijzen C.J."/>
        </authorList>
    </citation>
    <scope>NUCLEOTIDE SEQUENCE</scope>
</reference>
<name>A0A4D5XX69_TRICY</name>
<dbReference type="PANTHER" id="PTHR46641">
    <property type="entry name" value="FMRFAMIDE RECEPTOR-RELATED"/>
    <property type="match status" value="1"/>
</dbReference>
<organism evidence="9">
    <name type="scientific">Tripedalia cystophora</name>
    <name type="common">Mangrove box jellyfish</name>
    <dbReference type="NCBI Taxonomy" id="6141"/>
    <lineage>
        <taxon>Eukaryota</taxon>
        <taxon>Metazoa</taxon>
        <taxon>Cnidaria</taxon>
        <taxon>Cubozoa</taxon>
        <taxon>Carybdeida</taxon>
        <taxon>Tripedaliidae</taxon>
        <taxon>Tripedalia</taxon>
    </lineage>
</organism>
<dbReference type="InterPro" id="IPR017452">
    <property type="entry name" value="GPCR_Rhodpsn_7TM"/>
</dbReference>